<feature type="binding site" evidence="13">
    <location>
        <position position="227"/>
    </location>
    <ligand>
        <name>1-deoxy-D-xylulose 5-phosphate</name>
        <dbReference type="ChEBI" id="CHEBI:57792"/>
    </ligand>
</feature>
<evidence type="ECO:0000256" key="1">
    <source>
        <dbReference type="ARBA" id="ARBA00001941"/>
    </source>
</evidence>
<dbReference type="GO" id="GO:0030604">
    <property type="term" value="F:1-deoxy-D-xylulose-5-phosphate reductoisomerase activity"/>
    <property type="evidence" value="ECO:0007669"/>
    <property type="project" value="UniProtKB-UniRule"/>
</dbReference>
<dbReference type="NCBIfam" id="TIGR00243">
    <property type="entry name" value="Dxr"/>
    <property type="match status" value="1"/>
</dbReference>
<keyword evidence="5 13" id="KW-0479">Metal-binding</keyword>
<feature type="domain" description="1-deoxy-D-xylulose 5-phosphate reductoisomerase N-terminal" evidence="14">
    <location>
        <begin position="4"/>
        <end position="132"/>
    </location>
</feature>
<evidence type="ECO:0000256" key="5">
    <source>
        <dbReference type="ARBA" id="ARBA00022723"/>
    </source>
</evidence>
<keyword evidence="8 13" id="KW-0464">Manganese</keyword>
<dbReference type="EC" id="1.1.1.267" evidence="4 13"/>
<dbReference type="Pfam" id="PF13288">
    <property type="entry name" value="DXPR_C"/>
    <property type="match status" value="1"/>
</dbReference>
<evidence type="ECO:0000313" key="18">
    <source>
        <dbReference type="Proteomes" id="UP000237466"/>
    </source>
</evidence>
<evidence type="ECO:0000256" key="8">
    <source>
        <dbReference type="ARBA" id="ARBA00023211"/>
    </source>
</evidence>
<feature type="binding site" evidence="13">
    <location>
        <position position="222"/>
    </location>
    <ligand>
        <name>1-deoxy-D-xylulose 5-phosphate</name>
        <dbReference type="ChEBI" id="CHEBI:57792"/>
    </ligand>
</feature>
<sequence>MQKLTILGATGSIGASTLKVIEQNPDKFSVVALAADSNVEKMQQLCQRWQPEYAVMANKEAALRLKMALAVLAPNTQVLGGQEALCYVVTLEQVDSVMAAIVGAAGLVPTMAAVKAGKRILLANKEALVMSGQLFIDEVEKSGAQLLPVDSEHNAIFQCLPQAVQGNLGRCDLASQGVSHILLTGSGGPFRYTDVAELEAVTPEQAIAHPNWSMGPKISVDSATMMNKGLEYIEAKWLFNANRDQLKVIIHPQSVIHSMVQYLDGSVLAQMGEPDMATPIALTLSYPERVKAGVKPLDFTQVGELTFLQPDFERYPCLALAIEACYLGQHATTTLNAANEVAVAAFLARQIKFTDIARVNDSVLNQVCKQSLASGLDSLESLLELDRMARTLADEVVRERAQ</sequence>
<feature type="binding site" evidence="13">
    <location>
        <position position="11"/>
    </location>
    <ligand>
        <name>NADPH</name>
        <dbReference type="ChEBI" id="CHEBI:57783"/>
    </ligand>
</feature>
<keyword evidence="9 13" id="KW-0414">Isoprene biosynthesis</keyword>
<evidence type="ECO:0000256" key="4">
    <source>
        <dbReference type="ARBA" id="ARBA00012366"/>
    </source>
</evidence>
<evidence type="ECO:0000256" key="6">
    <source>
        <dbReference type="ARBA" id="ARBA00022857"/>
    </source>
</evidence>
<feature type="domain" description="DXP reductoisomerase C-terminal" evidence="16">
    <location>
        <begin position="271"/>
        <end position="391"/>
    </location>
</feature>
<evidence type="ECO:0000256" key="12">
    <source>
        <dbReference type="ARBA" id="ARBA00071224"/>
    </source>
</evidence>
<comment type="cofactor">
    <cofactor evidence="1">
        <name>Co(2+)</name>
        <dbReference type="ChEBI" id="CHEBI:48828"/>
    </cofactor>
</comment>
<dbReference type="Proteomes" id="UP000237466">
    <property type="component" value="Unassembled WGS sequence"/>
</dbReference>
<proteinExistence type="inferred from homology"/>
<dbReference type="AlphaFoldDB" id="A0A2S3QWC5"/>
<dbReference type="InterPro" id="IPR036291">
    <property type="entry name" value="NAD(P)-bd_dom_sf"/>
</dbReference>
<evidence type="ECO:0000256" key="7">
    <source>
        <dbReference type="ARBA" id="ARBA00023002"/>
    </source>
</evidence>
<keyword evidence="13" id="KW-0460">Magnesium</keyword>
<dbReference type="PANTHER" id="PTHR30525">
    <property type="entry name" value="1-DEOXY-D-XYLULOSE 5-PHOSPHATE REDUCTOISOMERASE"/>
    <property type="match status" value="1"/>
</dbReference>
<dbReference type="GO" id="GO:0030145">
    <property type="term" value="F:manganese ion binding"/>
    <property type="evidence" value="ECO:0007669"/>
    <property type="project" value="TreeGrafter"/>
</dbReference>
<feature type="binding site" evidence="13">
    <location>
        <position position="126"/>
    </location>
    <ligand>
        <name>NADPH</name>
        <dbReference type="ChEBI" id="CHEBI:57783"/>
    </ligand>
</feature>
<gene>
    <name evidence="13" type="primary">dxr</name>
    <name evidence="17" type="ORF">CRN52_24625</name>
</gene>
<dbReference type="InterPro" id="IPR036169">
    <property type="entry name" value="DXPR_C_sf"/>
</dbReference>
<protein>
    <recommendedName>
        <fullName evidence="12 13">1-deoxy-D-xylulose 5-phosphate reductoisomerase</fullName>
        <shortName evidence="13">DXP reductoisomerase</shortName>
        <ecNumber evidence="4 13">1.1.1.267</ecNumber>
    </recommendedName>
    <alternativeName>
        <fullName evidence="13">1-deoxyxylulose-5-phosphate reductoisomerase</fullName>
    </alternativeName>
    <alternativeName>
        <fullName evidence="13">2-C-methyl-D-erythritol 4-phosphate synthase</fullName>
    </alternativeName>
</protein>
<feature type="binding site" evidence="13">
    <location>
        <position position="38"/>
    </location>
    <ligand>
        <name>NADPH</name>
        <dbReference type="ChEBI" id="CHEBI:57783"/>
    </ligand>
</feature>
<feature type="binding site" evidence="13">
    <location>
        <position position="151"/>
    </location>
    <ligand>
        <name>1-deoxy-D-xylulose 5-phosphate</name>
        <dbReference type="ChEBI" id="CHEBI:57792"/>
    </ligand>
</feature>
<dbReference type="InterPro" id="IPR013644">
    <property type="entry name" value="DXP_reductoisomerase_C"/>
</dbReference>
<dbReference type="FunFam" id="3.40.50.720:FF:000045">
    <property type="entry name" value="1-deoxy-D-xylulose 5-phosphate reductoisomerase"/>
    <property type="match status" value="1"/>
</dbReference>
<evidence type="ECO:0000256" key="9">
    <source>
        <dbReference type="ARBA" id="ARBA00023229"/>
    </source>
</evidence>
<dbReference type="PIRSF" id="PIRSF006205">
    <property type="entry name" value="Dxp_reductismrs"/>
    <property type="match status" value="1"/>
</dbReference>
<feature type="binding site" evidence="13">
    <location>
        <position position="209"/>
    </location>
    <ligand>
        <name>1-deoxy-D-xylulose 5-phosphate</name>
        <dbReference type="ChEBI" id="CHEBI:57792"/>
    </ligand>
</feature>
<dbReference type="HAMAP" id="MF_00183">
    <property type="entry name" value="DXP_reductoisom"/>
    <property type="match status" value="1"/>
</dbReference>
<feature type="binding site" evidence="13">
    <location>
        <position position="215"/>
    </location>
    <ligand>
        <name>NADPH</name>
        <dbReference type="ChEBI" id="CHEBI:57783"/>
    </ligand>
</feature>
<feature type="binding site" evidence="13">
    <location>
        <position position="152"/>
    </location>
    <ligand>
        <name>1-deoxy-D-xylulose 5-phosphate</name>
        <dbReference type="ChEBI" id="CHEBI:57792"/>
    </ligand>
</feature>
<evidence type="ECO:0000256" key="11">
    <source>
        <dbReference type="ARBA" id="ARBA00054845"/>
    </source>
</evidence>
<dbReference type="GO" id="GO:0051484">
    <property type="term" value="P:isopentenyl diphosphate biosynthetic process, methylerythritol 4-phosphate pathway involved in terpenoid biosynthetic process"/>
    <property type="evidence" value="ECO:0007669"/>
    <property type="project" value="UniProtKB-ARBA"/>
</dbReference>
<feature type="binding site" evidence="13">
    <location>
        <position position="13"/>
    </location>
    <ligand>
        <name>NADPH</name>
        <dbReference type="ChEBI" id="CHEBI:57783"/>
    </ligand>
</feature>
<comment type="caution">
    <text evidence="13">Lacks conserved residue(s) required for the propagation of feature annotation.</text>
</comment>
<evidence type="ECO:0000259" key="16">
    <source>
        <dbReference type="Pfam" id="PF13288"/>
    </source>
</evidence>
<feature type="binding site" evidence="13">
    <location>
        <position position="231"/>
    </location>
    <ligand>
        <name>1-deoxy-D-xylulose 5-phosphate</name>
        <dbReference type="ChEBI" id="CHEBI:57792"/>
    </ligand>
</feature>
<dbReference type="SUPFAM" id="SSF51735">
    <property type="entry name" value="NAD(P)-binding Rossmann-fold domains"/>
    <property type="match status" value="1"/>
</dbReference>
<feature type="binding site" evidence="13">
    <location>
        <position position="228"/>
    </location>
    <ligand>
        <name>1-deoxy-D-xylulose 5-phosphate</name>
        <dbReference type="ChEBI" id="CHEBI:57792"/>
    </ligand>
</feature>
<dbReference type="Pfam" id="PF08436">
    <property type="entry name" value="DXP_redisom_C"/>
    <property type="match status" value="1"/>
</dbReference>
<dbReference type="GO" id="GO:0070402">
    <property type="term" value="F:NADPH binding"/>
    <property type="evidence" value="ECO:0007669"/>
    <property type="project" value="InterPro"/>
</dbReference>
<feature type="domain" description="1-deoxy-D-xylulose 5-phosphate reductoisomerase C-terminal" evidence="15">
    <location>
        <begin position="146"/>
        <end position="239"/>
    </location>
</feature>
<dbReference type="RefSeq" id="WP_072603397.1">
    <property type="nucleotide sequence ID" value="NZ_CABMOC010000002.1"/>
</dbReference>
<evidence type="ECO:0000256" key="10">
    <source>
        <dbReference type="ARBA" id="ARBA00048543"/>
    </source>
</evidence>
<feature type="binding site" evidence="13">
    <location>
        <position position="125"/>
    </location>
    <ligand>
        <name>1-deoxy-D-xylulose 5-phosphate</name>
        <dbReference type="ChEBI" id="CHEBI:57792"/>
    </ligand>
</feature>
<accession>A0A2S3QWC5</accession>
<reference evidence="17 18" key="1">
    <citation type="journal article" date="2018" name="Front. Microbiol.">
        <title>Phylogeny of Vibrio vulnificus from the Analysis of the Core-Genome: Implications for Intra-Species Taxonomy.</title>
        <authorList>
            <person name="Roig F.J."/>
            <person name="Gonzalez-Candelas F."/>
            <person name="Sanjuan E."/>
            <person name="Fouz B."/>
            <person name="Feil E.J."/>
            <person name="Llorens C."/>
            <person name="Baker-Austin C."/>
            <person name="Oliver J.D."/>
            <person name="Danin-Poleg Y."/>
            <person name="Gibas C.J."/>
            <person name="Kashi Y."/>
            <person name="Gulig P.A."/>
            <person name="Morrison S.S."/>
            <person name="Amaro C."/>
        </authorList>
    </citation>
    <scope>NUCLEOTIDE SEQUENCE [LARGE SCALE GENOMIC DNA]</scope>
    <source>
        <strain evidence="17 18">CECT4608</strain>
    </source>
</reference>
<organism evidence="17 18">
    <name type="scientific">Vibrio vulnificus</name>
    <dbReference type="NCBI Taxonomy" id="672"/>
    <lineage>
        <taxon>Bacteria</taxon>
        <taxon>Pseudomonadati</taxon>
        <taxon>Pseudomonadota</taxon>
        <taxon>Gammaproteobacteria</taxon>
        <taxon>Vibrionales</taxon>
        <taxon>Vibrionaceae</taxon>
        <taxon>Vibrio</taxon>
    </lineage>
</organism>
<evidence type="ECO:0000259" key="14">
    <source>
        <dbReference type="Pfam" id="PF02670"/>
    </source>
</evidence>
<comment type="similarity">
    <text evidence="3 13">Belongs to the DXR family.</text>
</comment>
<keyword evidence="17" id="KW-0413">Isomerase</keyword>
<feature type="binding site" evidence="13">
    <location>
        <position position="12"/>
    </location>
    <ligand>
        <name>NADPH</name>
        <dbReference type="ChEBI" id="CHEBI:57783"/>
    </ligand>
</feature>
<comment type="cofactor">
    <cofactor evidence="13">
        <name>Mg(2+)</name>
        <dbReference type="ChEBI" id="CHEBI:18420"/>
    </cofactor>
    <cofactor evidence="13">
        <name>Mn(2+)</name>
        <dbReference type="ChEBI" id="CHEBI:29035"/>
    </cofactor>
</comment>
<feature type="binding site" evidence="13">
    <location>
        <position position="124"/>
    </location>
    <ligand>
        <name>NADPH</name>
        <dbReference type="ChEBI" id="CHEBI:57783"/>
    </ligand>
</feature>
<dbReference type="FunFam" id="1.10.1740.10:FF:000004">
    <property type="entry name" value="1-deoxy-D-xylulose 5-phosphate reductoisomerase"/>
    <property type="match status" value="1"/>
</dbReference>
<evidence type="ECO:0000313" key="17">
    <source>
        <dbReference type="EMBL" id="POB42167.1"/>
    </source>
</evidence>
<dbReference type="NCBIfam" id="NF003938">
    <property type="entry name" value="PRK05447.1-1"/>
    <property type="match status" value="1"/>
</dbReference>
<name>A0A2S3QWC5_VIBVL</name>
<keyword evidence="6 13" id="KW-0521">NADP</keyword>
<evidence type="ECO:0000256" key="2">
    <source>
        <dbReference type="ARBA" id="ARBA00005094"/>
    </source>
</evidence>
<evidence type="ECO:0000256" key="3">
    <source>
        <dbReference type="ARBA" id="ARBA00006825"/>
    </source>
</evidence>
<keyword evidence="7 13" id="KW-0560">Oxidoreductase</keyword>
<evidence type="ECO:0000259" key="15">
    <source>
        <dbReference type="Pfam" id="PF08436"/>
    </source>
</evidence>
<dbReference type="PANTHER" id="PTHR30525:SF0">
    <property type="entry name" value="1-DEOXY-D-XYLULOSE 5-PHOSPHATE REDUCTOISOMERASE, CHLOROPLASTIC"/>
    <property type="match status" value="1"/>
</dbReference>
<feature type="binding site" evidence="13">
    <location>
        <position position="231"/>
    </location>
    <ligand>
        <name>Mn(2+)</name>
        <dbReference type="ChEBI" id="CHEBI:29035"/>
    </ligand>
</feature>
<dbReference type="NCBIfam" id="NF009114">
    <property type="entry name" value="PRK12464.1"/>
    <property type="match status" value="1"/>
</dbReference>
<feature type="binding site" evidence="13">
    <location>
        <position position="152"/>
    </location>
    <ligand>
        <name>Mn(2+)</name>
        <dbReference type="ChEBI" id="CHEBI:29035"/>
    </ligand>
</feature>
<feature type="binding site" evidence="13">
    <location>
        <position position="150"/>
    </location>
    <ligand>
        <name>Mn(2+)</name>
        <dbReference type="ChEBI" id="CHEBI:29035"/>
    </ligand>
</feature>
<feature type="binding site" evidence="13">
    <location>
        <position position="10"/>
    </location>
    <ligand>
        <name>NADPH</name>
        <dbReference type="ChEBI" id="CHEBI:57783"/>
    </ligand>
</feature>
<dbReference type="InterPro" id="IPR013512">
    <property type="entry name" value="DXP_reductoisomerase_N"/>
</dbReference>
<dbReference type="SUPFAM" id="SSF55347">
    <property type="entry name" value="Glyceraldehyde-3-phosphate dehydrogenase-like, C-terminal domain"/>
    <property type="match status" value="1"/>
</dbReference>
<dbReference type="InterPro" id="IPR003821">
    <property type="entry name" value="DXP_reductoisomerase"/>
</dbReference>
<evidence type="ECO:0000256" key="13">
    <source>
        <dbReference type="HAMAP-Rule" id="MF_00183"/>
    </source>
</evidence>
<comment type="caution">
    <text evidence="17">The sequence shown here is derived from an EMBL/GenBank/DDBJ whole genome shotgun (WGS) entry which is preliminary data.</text>
</comment>
<dbReference type="Gene3D" id="3.40.50.720">
    <property type="entry name" value="NAD(P)-binding Rossmann-like Domain"/>
    <property type="match status" value="1"/>
</dbReference>
<dbReference type="Pfam" id="PF02670">
    <property type="entry name" value="DXP_reductoisom"/>
    <property type="match status" value="1"/>
</dbReference>
<feature type="binding site" evidence="13">
    <location>
        <position position="186"/>
    </location>
    <ligand>
        <name>1-deoxy-D-xylulose 5-phosphate</name>
        <dbReference type="ChEBI" id="CHEBI:57792"/>
    </ligand>
</feature>
<dbReference type="UniPathway" id="UPA00056">
    <property type="reaction ID" value="UER00092"/>
</dbReference>
<comment type="function">
    <text evidence="11 13">Catalyzes the NADPH-dependent rearrangement and reduction of 1-deoxy-D-xylulose-5-phosphate (DXP) to 2-C-methyl-D-erythritol 4-phosphate (MEP).</text>
</comment>
<comment type="catalytic activity">
    <reaction evidence="10">
        <text>2-C-methyl-D-erythritol 4-phosphate + NADP(+) = 1-deoxy-D-xylulose 5-phosphate + NADPH + H(+)</text>
        <dbReference type="Rhea" id="RHEA:13717"/>
        <dbReference type="ChEBI" id="CHEBI:15378"/>
        <dbReference type="ChEBI" id="CHEBI:57783"/>
        <dbReference type="ChEBI" id="CHEBI:57792"/>
        <dbReference type="ChEBI" id="CHEBI:58262"/>
        <dbReference type="ChEBI" id="CHEBI:58349"/>
        <dbReference type="EC" id="1.1.1.267"/>
    </reaction>
    <physiologicalReaction direction="right-to-left" evidence="10">
        <dbReference type="Rhea" id="RHEA:13719"/>
    </physiologicalReaction>
</comment>
<dbReference type="InterPro" id="IPR026877">
    <property type="entry name" value="DXPR_C"/>
</dbReference>
<dbReference type="GO" id="GO:0016853">
    <property type="term" value="F:isomerase activity"/>
    <property type="evidence" value="ECO:0007669"/>
    <property type="project" value="UniProtKB-KW"/>
</dbReference>
<comment type="pathway">
    <text evidence="2 13">Isoprenoid biosynthesis; isopentenyl diphosphate biosynthesis via DXP pathway; isopentenyl diphosphate from 1-deoxy-D-xylulose 5-phosphate: step 1/6.</text>
</comment>
<dbReference type="Gene3D" id="1.10.1740.10">
    <property type="match status" value="1"/>
</dbReference>
<dbReference type="EMBL" id="PDGH01000146">
    <property type="protein sequence ID" value="POB42167.1"/>
    <property type="molecule type" value="Genomic_DNA"/>
</dbReference>
<dbReference type="SUPFAM" id="SSF69055">
    <property type="entry name" value="1-deoxy-D-xylulose-5-phosphate reductoisomerase, C-terminal domain"/>
    <property type="match status" value="1"/>
</dbReference>